<name>A0A0L0HBM6_SPIPD</name>
<keyword evidence="1" id="KW-0812">Transmembrane</keyword>
<dbReference type="InParanoid" id="A0A0L0HBM6"/>
<organism evidence="2 3">
    <name type="scientific">Spizellomyces punctatus (strain DAOM BR117)</name>
    <dbReference type="NCBI Taxonomy" id="645134"/>
    <lineage>
        <taxon>Eukaryota</taxon>
        <taxon>Fungi</taxon>
        <taxon>Fungi incertae sedis</taxon>
        <taxon>Chytridiomycota</taxon>
        <taxon>Chytridiomycota incertae sedis</taxon>
        <taxon>Chytridiomycetes</taxon>
        <taxon>Spizellomycetales</taxon>
        <taxon>Spizellomycetaceae</taxon>
        <taxon>Spizellomyces</taxon>
    </lineage>
</organism>
<dbReference type="OrthoDB" id="2120911at2759"/>
<reference evidence="2 3" key="1">
    <citation type="submission" date="2009-08" db="EMBL/GenBank/DDBJ databases">
        <title>The Genome Sequence of Spizellomyces punctatus strain DAOM BR117.</title>
        <authorList>
            <consortium name="The Broad Institute Genome Sequencing Platform"/>
            <person name="Russ C."/>
            <person name="Cuomo C."/>
            <person name="Shea T."/>
            <person name="Young S.K."/>
            <person name="Zeng Q."/>
            <person name="Koehrsen M."/>
            <person name="Haas B."/>
            <person name="Borodovsky M."/>
            <person name="Guigo R."/>
            <person name="Alvarado L."/>
            <person name="Berlin A."/>
            <person name="Bochicchio J."/>
            <person name="Borenstein D."/>
            <person name="Chapman S."/>
            <person name="Chen Z."/>
            <person name="Engels R."/>
            <person name="Freedman E."/>
            <person name="Gellesch M."/>
            <person name="Goldberg J."/>
            <person name="Griggs A."/>
            <person name="Gujja S."/>
            <person name="Heiman D."/>
            <person name="Hepburn T."/>
            <person name="Howarth C."/>
            <person name="Jen D."/>
            <person name="Larson L."/>
            <person name="Lewis B."/>
            <person name="Mehta T."/>
            <person name="Park D."/>
            <person name="Pearson M."/>
            <person name="Roberts A."/>
            <person name="Saif S."/>
            <person name="Shenoy N."/>
            <person name="Sisk P."/>
            <person name="Stolte C."/>
            <person name="Sykes S."/>
            <person name="Thomson T."/>
            <person name="Walk T."/>
            <person name="White J."/>
            <person name="Yandava C."/>
            <person name="Burger G."/>
            <person name="Gray M.W."/>
            <person name="Holland P.W.H."/>
            <person name="King N."/>
            <person name="Lang F.B.F."/>
            <person name="Roger A.J."/>
            <person name="Ruiz-Trillo I."/>
            <person name="Lander E."/>
            <person name="Nusbaum C."/>
        </authorList>
    </citation>
    <scope>NUCLEOTIDE SEQUENCE [LARGE SCALE GENOMIC DNA]</scope>
    <source>
        <strain evidence="2 3">DAOM BR117</strain>
    </source>
</reference>
<dbReference type="Proteomes" id="UP000053201">
    <property type="component" value="Unassembled WGS sequence"/>
</dbReference>
<proteinExistence type="predicted"/>
<evidence type="ECO:0000313" key="3">
    <source>
        <dbReference type="Proteomes" id="UP000053201"/>
    </source>
</evidence>
<evidence type="ECO:0000256" key="1">
    <source>
        <dbReference type="SAM" id="Phobius"/>
    </source>
</evidence>
<dbReference type="AlphaFoldDB" id="A0A0L0HBM6"/>
<dbReference type="GeneID" id="27689590"/>
<sequence>MSVTSPCHSILTTAQSTTNNIAIMAYSSVAITATAAGVATVALLVFGPLEQSHTFPVTKRKLETPPPPPVEPVAPLSASWSFVDQSTSALLEAANKVRAQDHAERVFAELVDPETYYEATRQPEFGVEVISRGSGITRFIRKRRSRQSQGPRVVVVRKFGEDEQPGRNKSYFIKDEFKVFNTTVIVKHVLSVEDATEEGANPAVVLEVEVETRGPLASAWVIGRRYADRLAGLGGAVEGRWGGKDALSRT</sequence>
<keyword evidence="1" id="KW-0472">Membrane</keyword>
<dbReference type="EMBL" id="KQ257460">
    <property type="protein sequence ID" value="KNC98582.1"/>
    <property type="molecule type" value="Genomic_DNA"/>
</dbReference>
<protein>
    <submittedName>
        <fullName evidence="2">Uncharacterized protein</fullName>
    </submittedName>
</protein>
<dbReference type="VEuPathDB" id="FungiDB:SPPG_06267"/>
<dbReference type="RefSeq" id="XP_016606622.1">
    <property type="nucleotide sequence ID" value="XM_016754480.1"/>
</dbReference>
<accession>A0A0L0HBM6</accession>
<keyword evidence="3" id="KW-1185">Reference proteome</keyword>
<feature type="transmembrane region" description="Helical" evidence="1">
    <location>
        <begin position="21"/>
        <end position="46"/>
    </location>
</feature>
<keyword evidence="1" id="KW-1133">Transmembrane helix</keyword>
<evidence type="ECO:0000313" key="2">
    <source>
        <dbReference type="EMBL" id="KNC98582.1"/>
    </source>
</evidence>
<gene>
    <name evidence="2" type="ORF">SPPG_06267</name>
</gene>